<dbReference type="InterPro" id="IPR001421">
    <property type="entry name" value="ATP8_metazoa"/>
</dbReference>
<keyword evidence="8 13" id="KW-1133">Transmembrane helix</keyword>
<comment type="subcellular location">
    <subcellularLocation>
        <location evidence="1 12">Mitochondrion membrane</location>
        <topology evidence="1 12">Single-pass membrane protein</topology>
    </subcellularLocation>
</comment>
<keyword evidence="11 13" id="KW-0472">Membrane</keyword>
<keyword evidence="6 12" id="KW-0812">Transmembrane</keyword>
<evidence type="ECO:0000256" key="6">
    <source>
        <dbReference type="ARBA" id="ARBA00022692"/>
    </source>
</evidence>
<comment type="subunit">
    <text evidence="3">F-type ATPases have 2 components, CF(1) - the catalytic core - and CF(0) - the membrane proton channel.</text>
</comment>
<evidence type="ECO:0000256" key="2">
    <source>
        <dbReference type="ARBA" id="ARBA00008892"/>
    </source>
</evidence>
<comment type="similarity">
    <text evidence="2 12">Belongs to the ATPase protein 8 family.</text>
</comment>
<reference evidence="14" key="1">
    <citation type="submission" date="2019-03" db="EMBL/GenBank/DDBJ databases">
        <title>New complete mitochondrial genomes of soil dwelling insects.</title>
        <authorList>
            <person name="Andujar C."/>
            <person name="Arribas P."/>
            <person name="Motyka M."/>
            <person name="Bocek M."/>
            <person name="Linard B."/>
            <person name="Vogler A."/>
        </authorList>
    </citation>
    <scope>NUCLEOTIDE SEQUENCE</scope>
</reference>
<dbReference type="EMBL" id="MK692558">
    <property type="protein sequence ID" value="QXG82662.1"/>
    <property type="molecule type" value="Genomic_DNA"/>
</dbReference>
<evidence type="ECO:0000256" key="5">
    <source>
        <dbReference type="ARBA" id="ARBA00022547"/>
    </source>
</evidence>
<evidence type="ECO:0000256" key="4">
    <source>
        <dbReference type="ARBA" id="ARBA00022448"/>
    </source>
</evidence>
<accession>A0A8F5A5N5</accession>
<proteinExistence type="inferred from homology"/>
<dbReference type="GO" id="GO:0031966">
    <property type="term" value="C:mitochondrial membrane"/>
    <property type="evidence" value="ECO:0007669"/>
    <property type="project" value="UniProtKB-SubCell"/>
</dbReference>
<dbReference type="AlphaFoldDB" id="A0A8F5A5N5"/>
<dbReference type="Pfam" id="PF00895">
    <property type="entry name" value="ATP-synt_8"/>
    <property type="match status" value="1"/>
</dbReference>
<evidence type="ECO:0000256" key="1">
    <source>
        <dbReference type="ARBA" id="ARBA00004304"/>
    </source>
</evidence>
<evidence type="ECO:0000256" key="7">
    <source>
        <dbReference type="ARBA" id="ARBA00022781"/>
    </source>
</evidence>
<geneLocation type="mitochondrion" evidence="14"/>
<sequence length="50" mass="6311">MPQMAPINWLSLYFLFTMMFLIFIIMNYFSFLYKPKMTQKKKKFSNSWKW</sequence>
<dbReference type="GO" id="GO:0015986">
    <property type="term" value="P:proton motive force-driven ATP synthesis"/>
    <property type="evidence" value="ECO:0007669"/>
    <property type="project" value="InterPro"/>
</dbReference>
<evidence type="ECO:0000256" key="8">
    <source>
        <dbReference type="ARBA" id="ARBA00022989"/>
    </source>
</evidence>
<evidence type="ECO:0000313" key="14">
    <source>
        <dbReference type="EMBL" id="QXG82662.1"/>
    </source>
</evidence>
<gene>
    <name evidence="14" type="primary">atp8</name>
</gene>
<dbReference type="GO" id="GO:0045259">
    <property type="term" value="C:proton-transporting ATP synthase complex"/>
    <property type="evidence" value="ECO:0007669"/>
    <property type="project" value="UniProtKB-KW"/>
</dbReference>
<feature type="transmembrane region" description="Helical" evidence="13">
    <location>
        <begin position="12"/>
        <end position="33"/>
    </location>
</feature>
<name>A0A8F5A5N5_9CUCU</name>
<keyword evidence="10 12" id="KW-0496">Mitochondrion</keyword>
<keyword evidence="9 12" id="KW-0406">Ion transport</keyword>
<evidence type="ECO:0000256" key="13">
    <source>
        <dbReference type="SAM" id="Phobius"/>
    </source>
</evidence>
<evidence type="ECO:0000256" key="10">
    <source>
        <dbReference type="ARBA" id="ARBA00023128"/>
    </source>
</evidence>
<protein>
    <recommendedName>
        <fullName evidence="12">ATP synthase complex subunit 8</fullName>
    </recommendedName>
</protein>
<keyword evidence="7 12" id="KW-0375">Hydrogen ion transport</keyword>
<keyword evidence="5 12" id="KW-0138">CF(0)</keyword>
<dbReference type="GO" id="GO:0015078">
    <property type="term" value="F:proton transmembrane transporter activity"/>
    <property type="evidence" value="ECO:0007669"/>
    <property type="project" value="InterPro"/>
</dbReference>
<evidence type="ECO:0000256" key="11">
    <source>
        <dbReference type="ARBA" id="ARBA00023136"/>
    </source>
</evidence>
<organism evidence="14">
    <name type="scientific">Curculionidae sp. BMNH 1042554</name>
    <dbReference type="NCBI Taxonomy" id="2834647"/>
    <lineage>
        <taxon>Eukaryota</taxon>
        <taxon>Metazoa</taxon>
        <taxon>Ecdysozoa</taxon>
        <taxon>Arthropoda</taxon>
        <taxon>Hexapoda</taxon>
        <taxon>Insecta</taxon>
        <taxon>Pterygota</taxon>
        <taxon>Neoptera</taxon>
        <taxon>Endopterygota</taxon>
        <taxon>Coleoptera</taxon>
        <taxon>Polyphaga</taxon>
        <taxon>Cucujiformia</taxon>
        <taxon>Curculionidae</taxon>
    </lineage>
</organism>
<keyword evidence="4 12" id="KW-0813">Transport</keyword>
<evidence type="ECO:0000256" key="3">
    <source>
        <dbReference type="ARBA" id="ARBA00011291"/>
    </source>
</evidence>
<evidence type="ECO:0000256" key="12">
    <source>
        <dbReference type="RuleBase" id="RU003661"/>
    </source>
</evidence>
<evidence type="ECO:0000256" key="9">
    <source>
        <dbReference type="ARBA" id="ARBA00023065"/>
    </source>
</evidence>